<organism evidence="1 2">
    <name type="scientific">Hermanssonia centrifuga</name>
    <dbReference type="NCBI Taxonomy" id="98765"/>
    <lineage>
        <taxon>Eukaryota</taxon>
        <taxon>Fungi</taxon>
        <taxon>Dikarya</taxon>
        <taxon>Basidiomycota</taxon>
        <taxon>Agaricomycotina</taxon>
        <taxon>Agaricomycetes</taxon>
        <taxon>Polyporales</taxon>
        <taxon>Meruliaceae</taxon>
        <taxon>Hermanssonia</taxon>
    </lineage>
</organism>
<gene>
    <name evidence="1" type="ORF">PHLCEN_2v8571</name>
</gene>
<evidence type="ECO:0000313" key="1">
    <source>
        <dbReference type="EMBL" id="PSR76277.1"/>
    </source>
</evidence>
<dbReference type="EMBL" id="MLYV02000851">
    <property type="protein sequence ID" value="PSR76277.1"/>
    <property type="molecule type" value="Genomic_DNA"/>
</dbReference>
<accession>A0A2R6NTC1</accession>
<protein>
    <submittedName>
        <fullName evidence="1">Uncharacterized protein</fullName>
    </submittedName>
</protein>
<feature type="non-terminal residue" evidence="1">
    <location>
        <position position="1"/>
    </location>
</feature>
<evidence type="ECO:0000313" key="2">
    <source>
        <dbReference type="Proteomes" id="UP000186601"/>
    </source>
</evidence>
<keyword evidence="2" id="KW-1185">Reference proteome</keyword>
<name>A0A2R6NTC1_9APHY</name>
<sequence length="68" mass="7304">SKLPLLGSFLVTKHMIALASDLQANLNLSATDVPTTQDGVLPMLTGTNIIPSQYLHEVEAINPYSIRA</sequence>
<reference evidence="1 2" key="1">
    <citation type="submission" date="2018-02" db="EMBL/GenBank/DDBJ databases">
        <title>Genome sequence of the basidiomycete white-rot fungus Phlebia centrifuga.</title>
        <authorList>
            <person name="Granchi Z."/>
            <person name="Peng M."/>
            <person name="de Vries R.P."/>
            <person name="Hilden K."/>
            <person name="Makela M.R."/>
            <person name="Grigoriev I."/>
            <person name="Riley R."/>
        </authorList>
    </citation>
    <scope>NUCLEOTIDE SEQUENCE [LARGE SCALE GENOMIC DNA]</scope>
    <source>
        <strain evidence="1 2">FBCC195</strain>
    </source>
</reference>
<dbReference type="AlphaFoldDB" id="A0A2R6NTC1"/>
<dbReference type="Proteomes" id="UP000186601">
    <property type="component" value="Unassembled WGS sequence"/>
</dbReference>
<comment type="caution">
    <text evidence="1">The sequence shown here is derived from an EMBL/GenBank/DDBJ whole genome shotgun (WGS) entry which is preliminary data.</text>
</comment>
<proteinExistence type="predicted"/>